<evidence type="ECO:0000313" key="3">
    <source>
        <dbReference type="Proteomes" id="UP000031668"/>
    </source>
</evidence>
<accession>A0A0C2IQB4</accession>
<dbReference type="Proteomes" id="UP000031668">
    <property type="component" value="Unassembled WGS sequence"/>
</dbReference>
<feature type="coiled-coil region" evidence="1">
    <location>
        <begin position="105"/>
        <end position="132"/>
    </location>
</feature>
<organism evidence="2 3">
    <name type="scientific">Thelohanellus kitauei</name>
    <name type="common">Myxosporean</name>
    <dbReference type="NCBI Taxonomy" id="669202"/>
    <lineage>
        <taxon>Eukaryota</taxon>
        <taxon>Metazoa</taxon>
        <taxon>Cnidaria</taxon>
        <taxon>Myxozoa</taxon>
        <taxon>Myxosporea</taxon>
        <taxon>Bivalvulida</taxon>
        <taxon>Platysporina</taxon>
        <taxon>Myxobolidae</taxon>
        <taxon>Thelohanellus</taxon>
    </lineage>
</organism>
<reference evidence="2 3" key="1">
    <citation type="journal article" date="2014" name="Genome Biol. Evol.">
        <title>The genome of the myxosporean Thelohanellus kitauei shows adaptations to nutrient acquisition within its fish host.</title>
        <authorList>
            <person name="Yang Y."/>
            <person name="Xiong J."/>
            <person name="Zhou Z."/>
            <person name="Huo F."/>
            <person name="Miao W."/>
            <person name="Ran C."/>
            <person name="Liu Y."/>
            <person name="Zhang J."/>
            <person name="Feng J."/>
            <person name="Wang M."/>
            <person name="Wang M."/>
            <person name="Wang L."/>
            <person name="Yao B."/>
        </authorList>
    </citation>
    <scope>NUCLEOTIDE SEQUENCE [LARGE SCALE GENOMIC DNA]</scope>
    <source>
        <strain evidence="2">Wuqing</strain>
    </source>
</reference>
<keyword evidence="3" id="KW-1185">Reference proteome</keyword>
<dbReference type="AlphaFoldDB" id="A0A0C2IQB4"/>
<dbReference type="EMBL" id="JWZT01003126">
    <property type="protein sequence ID" value="KII67629.1"/>
    <property type="molecule type" value="Genomic_DNA"/>
</dbReference>
<sequence length="239" mass="28252">MSEDLVVSDIFKLEDISKEIEESLKRISFEISDSPSRIRHTISEFRGISEEILRCVSEIDLMQNFGVEDYKSAIKFVTTKDLSDPKNITIEDFDKYEKALDILESHSSEQIQKKYEEELQALQNTLKDNIRDAYYEKYEKLIDIISSSEYKIQLFINEINSLYPEVQNNPEMDTSTNKTDCGEGISIFNELAYLSYRLEQFRLCEDLSKIKLAISRLKTKQELNLYYRRFQENMRKYES</sequence>
<keyword evidence="1" id="KW-0175">Coiled coil</keyword>
<comment type="caution">
    <text evidence="2">The sequence shown here is derived from an EMBL/GenBank/DDBJ whole genome shotgun (WGS) entry which is preliminary data.</text>
</comment>
<evidence type="ECO:0000256" key="1">
    <source>
        <dbReference type="SAM" id="Coils"/>
    </source>
</evidence>
<proteinExistence type="predicted"/>
<evidence type="ECO:0000313" key="2">
    <source>
        <dbReference type="EMBL" id="KII67629.1"/>
    </source>
</evidence>
<name>A0A0C2IQB4_THEKT</name>
<protein>
    <submittedName>
        <fullName evidence="2">Uncharacterized protein</fullName>
    </submittedName>
</protein>
<gene>
    <name evidence="2" type="ORF">RF11_08373</name>
</gene>